<dbReference type="PANTHER" id="PTHR48022">
    <property type="entry name" value="PLASTIDIC GLUCOSE TRANSPORTER 4"/>
    <property type="match status" value="1"/>
</dbReference>
<feature type="transmembrane region" description="Helical" evidence="7">
    <location>
        <begin position="443"/>
        <end position="461"/>
    </location>
</feature>
<accession>A0A2J6PE15</accession>
<feature type="transmembrane region" description="Helical" evidence="7">
    <location>
        <begin position="332"/>
        <end position="350"/>
    </location>
</feature>
<protein>
    <submittedName>
        <fullName evidence="9">General substrate transporter</fullName>
    </submittedName>
</protein>
<evidence type="ECO:0000256" key="1">
    <source>
        <dbReference type="ARBA" id="ARBA00004141"/>
    </source>
</evidence>
<dbReference type="InterPro" id="IPR036259">
    <property type="entry name" value="MFS_trans_sf"/>
</dbReference>
<evidence type="ECO:0000259" key="8">
    <source>
        <dbReference type="PROSITE" id="PS50850"/>
    </source>
</evidence>
<evidence type="ECO:0000256" key="7">
    <source>
        <dbReference type="SAM" id="Phobius"/>
    </source>
</evidence>
<feature type="transmembrane region" description="Helical" evidence="7">
    <location>
        <begin position="7"/>
        <end position="30"/>
    </location>
</feature>
<dbReference type="PRINTS" id="PR00171">
    <property type="entry name" value="SUGRTRNSPORT"/>
</dbReference>
<keyword evidence="4 7" id="KW-0812">Transmembrane</keyword>
<evidence type="ECO:0000256" key="4">
    <source>
        <dbReference type="ARBA" id="ARBA00022692"/>
    </source>
</evidence>
<gene>
    <name evidence="9" type="ORF">NA56DRAFT_713299</name>
</gene>
<keyword evidence="6 7" id="KW-0472">Membrane</keyword>
<dbReference type="PANTHER" id="PTHR48022:SF46">
    <property type="entry name" value="SUGAR TRANSPORTER, PUTATIVE (AFU_ORTHOLOGUE AFUA_1G11830)-RELATED"/>
    <property type="match status" value="1"/>
</dbReference>
<dbReference type="EMBL" id="KZ613555">
    <property type="protein sequence ID" value="PMD12295.1"/>
    <property type="molecule type" value="Genomic_DNA"/>
</dbReference>
<dbReference type="PROSITE" id="PS00217">
    <property type="entry name" value="SUGAR_TRANSPORT_2"/>
    <property type="match status" value="1"/>
</dbReference>
<dbReference type="Pfam" id="PF00083">
    <property type="entry name" value="Sugar_tr"/>
    <property type="match status" value="2"/>
</dbReference>
<dbReference type="Proteomes" id="UP000235672">
    <property type="component" value="Unassembled WGS sequence"/>
</dbReference>
<dbReference type="PROSITE" id="PS00216">
    <property type="entry name" value="SUGAR_TRANSPORT_1"/>
    <property type="match status" value="1"/>
</dbReference>
<dbReference type="GO" id="GO:0005351">
    <property type="term" value="F:carbohydrate:proton symporter activity"/>
    <property type="evidence" value="ECO:0007669"/>
    <property type="project" value="TreeGrafter"/>
</dbReference>
<dbReference type="InterPro" id="IPR005829">
    <property type="entry name" value="Sugar_transporter_CS"/>
</dbReference>
<dbReference type="InterPro" id="IPR005828">
    <property type="entry name" value="MFS_sugar_transport-like"/>
</dbReference>
<dbReference type="PROSITE" id="PS50850">
    <property type="entry name" value="MFS"/>
    <property type="match status" value="1"/>
</dbReference>
<dbReference type="OrthoDB" id="6612291at2759"/>
<evidence type="ECO:0000313" key="10">
    <source>
        <dbReference type="Proteomes" id="UP000235672"/>
    </source>
</evidence>
<organism evidence="9 10">
    <name type="scientific">Hyaloscypha hepaticicola</name>
    <dbReference type="NCBI Taxonomy" id="2082293"/>
    <lineage>
        <taxon>Eukaryota</taxon>
        <taxon>Fungi</taxon>
        <taxon>Dikarya</taxon>
        <taxon>Ascomycota</taxon>
        <taxon>Pezizomycotina</taxon>
        <taxon>Leotiomycetes</taxon>
        <taxon>Helotiales</taxon>
        <taxon>Hyaloscyphaceae</taxon>
        <taxon>Hyaloscypha</taxon>
    </lineage>
</organism>
<dbReference type="SUPFAM" id="SSF103473">
    <property type="entry name" value="MFS general substrate transporter"/>
    <property type="match status" value="1"/>
</dbReference>
<feature type="transmembrane region" description="Helical" evidence="7">
    <location>
        <begin position="300"/>
        <end position="320"/>
    </location>
</feature>
<dbReference type="Gene3D" id="1.20.1250.20">
    <property type="entry name" value="MFS general substrate transporter like domains"/>
    <property type="match status" value="3"/>
</dbReference>
<evidence type="ECO:0000256" key="2">
    <source>
        <dbReference type="ARBA" id="ARBA00010992"/>
    </source>
</evidence>
<feature type="transmembrane region" description="Helical" evidence="7">
    <location>
        <begin position="81"/>
        <end position="99"/>
    </location>
</feature>
<dbReference type="InterPro" id="IPR020846">
    <property type="entry name" value="MFS_dom"/>
</dbReference>
<sequence length="536" mass="59617">MVTKTRVYNWYIAMVAAGCMVLYGYDAAVFNAVQGNKHWLAYFDTPQNELLGLINTSYSIGAICAGWFVGGPTADYLGRRWGMGIGCFITVVATIIQTFAPRHKIGVFIFGRVLIGIGQGMALTAGSVFIGEVTPPEIRGKVMSFWQLFYCWFFHRVLGQLRLFVSQIYSCGLGLEDGSDVPDVDARNSLRRVRDSEQEVEDEVLAIREAIVFEKEVISGSYWALWKDASIRKLLLLAFVINIGQQLSGQGTLNSYSSTIYKKVFTSTNTINLINALNATCGIIFTLNATWTVDRFGRKFLFIGGAIGMAICMLIVPLIGLETPTLKGGTKTEPVVIAIVFMLFLFIFFYKPSWGATTWIWTAEIFSMNVRSQAVVDDLGISPRSNYHCSRSRLIRDSGRNVEFLQYELIGPAGSGVPRKSVPGLLYLLVFPTFYANKGLKSFFFFMTTNIFLAIFVYFLIPETKGAHLEEVFSGQRSLIPHSVRTFSLEAQITPRRGGDLLHVEDSHHAHIGIDNAGHDTISAVGHNERGNEIKV</sequence>
<keyword evidence="3" id="KW-0813">Transport</keyword>
<evidence type="ECO:0000256" key="3">
    <source>
        <dbReference type="ARBA" id="ARBA00022448"/>
    </source>
</evidence>
<evidence type="ECO:0000256" key="6">
    <source>
        <dbReference type="ARBA" id="ARBA00023136"/>
    </source>
</evidence>
<feature type="transmembrane region" description="Helical" evidence="7">
    <location>
        <begin position="50"/>
        <end position="69"/>
    </location>
</feature>
<feature type="domain" description="Major facilitator superfamily (MFS) profile" evidence="8">
    <location>
        <begin position="12"/>
        <end position="465"/>
    </location>
</feature>
<dbReference type="AlphaFoldDB" id="A0A2J6PE15"/>
<name>A0A2J6PE15_9HELO</name>
<dbReference type="InterPro" id="IPR050360">
    <property type="entry name" value="MFS_Sugar_Transporters"/>
</dbReference>
<evidence type="ECO:0000256" key="5">
    <source>
        <dbReference type="ARBA" id="ARBA00022989"/>
    </source>
</evidence>
<dbReference type="GO" id="GO:0016020">
    <property type="term" value="C:membrane"/>
    <property type="evidence" value="ECO:0007669"/>
    <property type="project" value="UniProtKB-SubCell"/>
</dbReference>
<comment type="subcellular location">
    <subcellularLocation>
        <location evidence="1">Membrane</location>
        <topology evidence="1">Multi-pass membrane protein</topology>
    </subcellularLocation>
</comment>
<evidence type="ECO:0000313" key="9">
    <source>
        <dbReference type="EMBL" id="PMD12295.1"/>
    </source>
</evidence>
<reference evidence="9 10" key="1">
    <citation type="submission" date="2016-05" db="EMBL/GenBank/DDBJ databases">
        <title>A degradative enzymes factory behind the ericoid mycorrhizal symbiosis.</title>
        <authorList>
            <consortium name="DOE Joint Genome Institute"/>
            <person name="Martino E."/>
            <person name="Morin E."/>
            <person name="Grelet G."/>
            <person name="Kuo A."/>
            <person name="Kohler A."/>
            <person name="Daghino S."/>
            <person name="Barry K."/>
            <person name="Choi C."/>
            <person name="Cichocki N."/>
            <person name="Clum A."/>
            <person name="Copeland A."/>
            <person name="Hainaut M."/>
            <person name="Haridas S."/>
            <person name="Labutti K."/>
            <person name="Lindquist E."/>
            <person name="Lipzen A."/>
            <person name="Khouja H.-R."/>
            <person name="Murat C."/>
            <person name="Ohm R."/>
            <person name="Olson A."/>
            <person name="Spatafora J."/>
            <person name="Veneault-Fourrey C."/>
            <person name="Henrissat B."/>
            <person name="Grigoriev I."/>
            <person name="Martin F."/>
            <person name="Perotto S."/>
        </authorList>
    </citation>
    <scope>NUCLEOTIDE SEQUENCE [LARGE SCALE GENOMIC DNA]</scope>
    <source>
        <strain evidence="9 10">UAMH 7357</strain>
    </source>
</reference>
<proteinExistence type="inferred from homology"/>
<dbReference type="PROSITE" id="PS51257">
    <property type="entry name" value="PROKAR_LIPOPROTEIN"/>
    <property type="match status" value="1"/>
</dbReference>
<keyword evidence="5 7" id="KW-1133">Transmembrane helix</keyword>
<comment type="similarity">
    <text evidence="2">Belongs to the major facilitator superfamily. Sugar transporter (TC 2.A.1.1) family.</text>
</comment>
<feature type="transmembrane region" description="Helical" evidence="7">
    <location>
        <begin position="105"/>
        <end position="131"/>
    </location>
</feature>
<feature type="transmembrane region" description="Helical" evidence="7">
    <location>
        <begin position="273"/>
        <end position="293"/>
    </location>
</feature>
<keyword evidence="10" id="KW-1185">Reference proteome</keyword>
<dbReference type="InterPro" id="IPR003663">
    <property type="entry name" value="Sugar/inositol_transpt"/>
</dbReference>